<evidence type="ECO:0000256" key="1">
    <source>
        <dbReference type="ARBA" id="ARBA00005446"/>
    </source>
</evidence>
<dbReference type="InterPro" id="IPR036390">
    <property type="entry name" value="WH_DNA-bd_sf"/>
</dbReference>
<dbReference type="InterPro" id="IPR044876">
    <property type="entry name" value="HRDC_dom_sf"/>
</dbReference>
<sequence>MDVKYFPSTQEYRSLFGIDIEMLKKLDKEIVVMHPGPINRGLKITAEAFQKIIPAMVAQQKNNRSFVVVYDDVSIADDFDVDITVVPTYHEALDVLELDRITRDLDCGEGTQTRLRENGIGFSKIKQGLQQQVIEAVIRRENIFAIMPTGGGKSLCYQLPALIKEGTTIVISPLIALMKNQVDTIRASVGDMSVAHVLNSSLNKAQIQEVFEDIRSDVHVVVATIAFGMGIDKPDVRFVIHHDIPKSLESYYQETGRAGRDDGEGYCLAYYSYKDIEKLENFMANKPVAEREIGQALLQEVVGYAETSMSRRKYLLHYFGEDFDEVNGLGANMDDNVRNPKPQECAKKEVKQLLKVIRDTFEKYKIKDVVATLMGEENALLKSHKTHEKSFFGSGKERGNAFWVALIRQVIVKNYIKKEIESYGVLKILPKGLEYIKNPTPFMMTKDHIYDDEIENGMGVVTNIKRTGSLDDKLLKMLYDLRKKIANQEKLPPYVIFQELSLESMVMRYPITMKEMTNVQGVGEGKARKFGKPFLELIARYVEEEDIIRPEDLSLKGTGSRSAQKLHIIQNIDRKKSLNLIAESKGLEIKELLKEIETILYSGTKLNLGYALKEFLEEDQIEEIVAYFMDAKSNDLEKAYNEFEGDYTEEELLLVYLYFLSENGY</sequence>
<organism evidence="13">
    <name type="scientific">Stylophora pistillata</name>
    <name type="common">Smooth cauliflower coral</name>
    <dbReference type="NCBI Taxonomy" id="50429"/>
    <lineage>
        <taxon>Eukaryota</taxon>
        <taxon>Metazoa</taxon>
        <taxon>Cnidaria</taxon>
        <taxon>Anthozoa</taxon>
        <taxon>Hexacorallia</taxon>
        <taxon>Scleractinia</taxon>
        <taxon>Astrocoeniina</taxon>
        <taxon>Pocilloporidae</taxon>
        <taxon>Stylophora</taxon>
    </lineage>
</organism>
<dbReference type="PROSITE" id="PS51194">
    <property type="entry name" value="HELICASE_CTER"/>
    <property type="match status" value="1"/>
</dbReference>
<keyword evidence="5" id="KW-0238">DNA-binding</keyword>
<accession>A0A2B4RAR9</accession>
<protein>
    <recommendedName>
        <fullName evidence="8">DNA 3'-5' helicase</fullName>
        <ecNumber evidence="8">5.6.2.4</ecNumber>
    </recommendedName>
    <alternativeName>
        <fullName evidence="9">DNA 3'-5' helicase Q1</fullName>
    </alternativeName>
</protein>
<dbReference type="Pfam" id="PF00570">
    <property type="entry name" value="HRDC"/>
    <property type="match status" value="1"/>
</dbReference>
<dbReference type="Gene3D" id="1.10.10.10">
    <property type="entry name" value="Winged helix-like DNA-binding domain superfamily/Winged helix DNA-binding domain"/>
    <property type="match status" value="1"/>
</dbReference>
<keyword evidence="4" id="KW-0067">ATP-binding</keyword>
<dbReference type="InterPro" id="IPR011545">
    <property type="entry name" value="DEAD/DEAH_box_helicase_dom"/>
</dbReference>
<dbReference type="GO" id="GO:0006310">
    <property type="term" value="P:DNA recombination"/>
    <property type="evidence" value="ECO:0007669"/>
    <property type="project" value="TreeGrafter"/>
</dbReference>
<dbReference type="InterPro" id="IPR036901">
    <property type="entry name" value="Asp/Orn_carbamoylTrfase_sf"/>
</dbReference>
<name>A0A2B4RAR9_STYPI</name>
<evidence type="ECO:0000259" key="12">
    <source>
        <dbReference type="PROSITE" id="PS51194"/>
    </source>
</evidence>
<gene>
    <name evidence="13" type="primary">recQ</name>
    <name evidence="13" type="ORF">AWC38_SpisGene22603</name>
</gene>
<dbReference type="PANTHER" id="PTHR13710">
    <property type="entry name" value="DNA HELICASE RECQ FAMILY MEMBER"/>
    <property type="match status" value="1"/>
</dbReference>
<proteinExistence type="inferred from homology"/>
<dbReference type="GO" id="GO:0005737">
    <property type="term" value="C:cytoplasm"/>
    <property type="evidence" value="ECO:0007669"/>
    <property type="project" value="TreeGrafter"/>
</dbReference>
<dbReference type="Pfam" id="PF09382">
    <property type="entry name" value="RQC"/>
    <property type="match status" value="1"/>
</dbReference>
<dbReference type="SMART" id="SM00956">
    <property type="entry name" value="RQC"/>
    <property type="match status" value="1"/>
</dbReference>
<dbReference type="PROSITE" id="PS50967">
    <property type="entry name" value="HRDC"/>
    <property type="match status" value="1"/>
</dbReference>
<comment type="caution">
    <text evidence="13">The sequence shown here is derived from an EMBL/GenBank/DDBJ whole genome shotgun (WGS) entry which is preliminary data.</text>
</comment>
<dbReference type="Pfam" id="PF16124">
    <property type="entry name" value="RecQ_Zn_bind"/>
    <property type="match status" value="1"/>
</dbReference>
<dbReference type="SUPFAM" id="SSF52540">
    <property type="entry name" value="P-loop containing nucleoside triphosphate hydrolases"/>
    <property type="match status" value="1"/>
</dbReference>
<dbReference type="GO" id="GO:0003677">
    <property type="term" value="F:DNA binding"/>
    <property type="evidence" value="ECO:0007669"/>
    <property type="project" value="UniProtKB-KW"/>
</dbReference>
<dbReference type="GO" id="GO:0006260">
    <property type="term" value="P:DNA replication"/>
    <property type="evidence" value="ECO:0007669"/>
    <property type="project" value="InterPro"/>
</dbReference>
<evidence type="ECO:0000313" key="13">
    <source>
        <dbReference type="EMBL" id="PFX13322.1"/>
    </source>
</evidence>
<evidence type="ECO:0000256" key="9">
    <source>
        <dbReference type="ARBA" id="ARBA00044566"/>
    </source>
</evidence>
<dbReference type="SMART" id="SM00487">
    <property type="entry name" value="DEXDc"/>
    <property type="match status" value="1"/>
</dbReference>
<keyword evidence="3" id="KW-0547">Nucleotide-binding</keyword>
<keyword evidence="2" id="KW-0808">Transferase</keyword>
<dbReference type="SUPFAM" id="SSF46785">
    <property type="entry name" value="Winged helix' DNA-binding domain"/>
    <property type="match status" value="1"/>
</dbReference>
<keyword evidence="13" id="KW-0378">Hydrolase</keyword>
<dbReference type="GO" id="GO:0006520">
    <property type="term" value="P:amino acid metabolic process"/>
    <property type="evidence" value="ECO:0007669"/>
    <property type="project" value="InterPro"/>
</dbReference>
<dbReference type="GO" id="GO:0009378">
    <property type="term" value="F:four-way junction helicase activity"/>
    <property type="evidence" value="ECO:0007669"/>
    <property type="project" value="TreeGrafter"/>
</dbReference>
<dbReference type="SMART" id="SM00341">
    <property type="entry name" value="HRDC"/>
    <property type="match status" value="1"/>
</dbReference>
<keyword evidence="13" id="KW-0347">Helicase</keyword>
<dbReference type="STRING" id="50429.A0A2B4RAR9"/>
<dbReference type="Gene3D" id="3.40.50.300">
    <property type="entry name" value="P-loop containing nucleotide triphosphate hydrolases"/>
    <property type="match status" value="1"/>
</dbReference>
<dbReference type="InterPro" id="IPR001650">
    <property type="entry name" value="Helicase_C-like"/>
</dbReference>
<evidence type="ECO:0000259" key="10">
    <source>
        <dbReference type="PROSITE" id="PS50967"/>
    </source>
</evidence>
<feature type="domain" description="Helicase C-terminal" evidence="12">
    <location>
        <begin position="158"/>
        <end position="310"/>
    </location>
</feature>
<evidence type="ECO:0000256" key="6">
    <source>
        <dbReference type="ARBA" id="ARBA00023235"/>
    </source>
</evidence>
<evidence type="ECO:0000259" key="11">
    <source>
        <dbReference type="PROSITE" id="PS51192"/>
    </source>
</evidence>
<dbReference type="PROSITE" id="PS51192">
    <property type="entry name" value="HELICASE_ATP_BIND_1"/>
    <property type="match status" value="1"/>
</dbReference>
<evidence type="ECO:0000256" key="3">
    <source>
        <dbReference type="ARBA" id="ARBA00022741"/>
    </source>
</evidence>
<dbReference type="Pfam" id="PF21220">
    <property type="entry name" value="RecQ-1-like_HTH"/>
    <property type="match status" value="1"/>
</dbReference>
<dbReference type="Gene3D" id="3.40.50.1370">
    <property type="entry name" value="Aspartate/ornithine carbamoyltransferase"/>
    <property type="match status" value="2"/>
</dbReference>
<dbReference type="InterPro" id="IPR032284">
    <property type="entry name" value="RecQ_Zn-bd"/>
</dbReference>
<dbReference type="Pfam" id="PF00270">
    <property type="entry name" value="DEAD"/>
    <property type="match status" value="1"/>
</dbReference>
<dbReference type="GO" id="GO:0005524">
    <property type="term" value="F:ATP binding"/>
    <property type="evidence" value="ECO:0007669"/>
    <property type="project" value="UniProtKB-KW"/>
</dbReference>
<dbReference type="AlphaFoldDB" id="A0A2B4RAR9"/>
<reference evidence="13" key="1">
    <citation type="journal article" date="2017" name="J. ISSAAS">
        <title>Comparative analysis of the genomes of Stylophora pistillata and Acropora digitifera provides evidence for extensive differences between species of corals.</title>
        <authorList>
            <person name="Voolstra C.R."/>
            <person name="Li Y."/>
            <person name="Liew Y.J."/>
            <person name="Baumgarten S."/>
            <person name="Zoccola D."/>
            <person name="Flot J.-F."/>
            <person name="Tambutte S."/>
            <person name="Allemand D."/>
            <person name="Aranda M."/>
        </authorList>
    </citation>
    <scope>NUCLEOTIDE SEQUENCE</scope>
    <source>
        <strain evidence="13">CSM Monaco</strain>
        <tissue evidence="13">Whole animal</tissue>
    </source>
</reference>
<evidence type="ECO:0000256" key="4">
    <source>
        <dbReference type="ARBA" id="ARBA00022840"/>
    </source>
</evidence>
<dbReference type="Gene3D" id="1.10.10.1390">
    <property type="entry name" value="ATP-dependent DNA helicase RecQ"/>
    <property type="match status" value="1"/>
</dbReference>
<evidence type="ECO:0000256" key="7">
    <source>
        <dbReference type="ARBA" id="ARBA00034617"/>
    </source>
</evidence>
<feature type="domain" description="Helicase ATP-binding" evidence="11">
    <location>
        <begin position="134"/>
        <end position="224"/>
    </location>
</feature>
<dbReference type="SUPFAM" id="SSF53671">
    <property type="entry name" value="Aspartate/ornithine carbamoyltransferase"/>
    <property type="match status" value="1"/>
</dbReference>
<comment type="catalytic activity">
    <reaction evidence="7">
        <text>Couples ATP hydrolysis with the unwinding of duplex DNA by translocating in the 3'-5' direction.</text>
        <dbReference type="EC" id="5.6.2.4"/>
    </reaction>
</comment>
<dbReference type="InterPro" id="IPR014001">
    <property type="entry name" value="Helicase_ATP-bd"/>
</dbReference>
<dbReference type="GO" id="GO:0016597">
    <property type="term" value="F:amino acid binding"/>
    <property type="evidence" value="ECO:0007669"/>
    <property type="project" value="InterPro"/>
</dbReference>
<dbReference type="InterPro" id="IPR048671">
    <property type="entry name" value="RecQ-1-like_HTH"/>
</dbReference>
<dbReference type="EMBL" id="LSMT01001008">
    <property type="protein sequence ID" value="PFX13322.1"/>
    <property type="molecule type" value="Genomic_DNA"/>
</dbReference>
<evidence type="ECO:0000256" key="8">
    <source>
        <dbReference type="ARBA" id="ARBA00034808"/>
    </source>
</evidence>
<dbReference type="InterPro" id="IPR027417">
    <property type="entry name" value="P-loop_NTPase"/>
</dbReference>
<keyword evidence="6" id="KW-0413">Isomerase</keyword>
<dbReference type="SUPFAM" id="SSF47819">
    <property type="entry name" value="HRDC-like"/>
    <property type="match status" value="1"/>
</dbReference>
<dbReference type="GO" id="GO:0006281">
    <property type="term" value="P:DNA repair"/>
    <property type="evidence" value="ECO:0007669"/>
    <property type="project" value="InterPro"/>
</dbReference>
<evidence type="ECO:0000256" key="5">
    <source>
        <dbReference type="ARBA" id="ARBA00023125"/>
    </source>
</evidence>
<dbReference type="InterPro" id="IPR002121">
    <property type="entry name" value="HRDC_dom"/>
</dbReference>
<comment type="similarity">
    <text evidence="1">Belongs to the helicase family. RecQ subfamily.</text>
</comment>
<feature type="domain" description="HRDC" evidence="10">
    <location>
        <begin position="468"/>
        <end position="548"/>
    </location>
</feature>
<dbReference type="PANTHER" id="PTHR13710:SF105">
    <property type="entry name" value="ATP-DEPENDENT DNA HELICASE Q1"/>
    <property type="match status" value="1"/>
</dbReference>
<dbReference type="InterPro" id="IPR018982">
    <property type="entry name" value="RQC_domain"/>
</dbReference>
<dbReference type="GO" id="GO:0043138">
    <property type="term" value="F:3'-5' DNA helicase activity"/>
    <property type="evidence" value="ECO:0007669"/>
    <property type="project" value="UniProtKB-EC"/>
</dbReference>
<dbReference type="Gene3D" id="1.10.150.80">
    <property type="entry name" value="HRDC domain"/>
    <property type="match status" value="1"/>
</dbReference>
<dbReference type="GO" id="GO:0030894">
    <property type="term" value="C:replisome"/>
    <property type="evidence" value="ECO:0007669"/>
    <property type="project" value="TreeGrafter"/>
</dbReference>
<dbReference type="SMART" id="SM00490">
    <property type="entry name" value="HELICc"/>
    <property type="match status" value="1"/>
</dbReference>
<dbReference type="GO" id="GO:0016743">
    <property type="term" value="F:carboxyl- or carbamoyltransferase activity"/>
    <property type="evidence" value="ECO:0007669"/>
    <property type="project" value="InterPro"/>
</dbReference>
<dbReference type="EC" id="5.6.2.4" evidence="8"/>
<dbReference type="InterPro" id="IPR036388">
    <property type="entry name" value="WH-like_DNA-bd_sf"/>
</dbReference>
<evidence type="ECO:0000256" key="2">
    <source>
        <dbReference type="ARBA" id="ARBA00022679"/>
    </source>
</evidence>
<dbReference type="InterPro" id="IPR010997">
    <property type="entry name" value="HRDC-like_sf"/>
</dbReference>